<evidence type="ECO:0000256" key="4">
    <source>
        <dbReference type="PIRNR" id="PIRNR002756"/>
    </source>
</evidence>
<evidence type="ECO:0000259" key="5">
    <source>
        <dbReference type="Pfam" id="PF12849"/>
    </source>
</evidence>
<dbReference type="PANTHER" id="PTHR42996:SF1">
    <property type="entry name" value="PHOSPHATE-BINDING PROTEIN PSTS"/>
    <property type="match status" value="1"/>
</dbReference>
<evidence type="ECO:0000313" key="7">
    <source>
        <dbReference type="Proteomes" id="UP000320393"/>
    </source>
</evidence>
<organism evidence="6 7">
    <name type="scientific">Candidatus Segetimicrobium genomatis</name>
    <dbReference type="NCBI Taxonomy" id="2569760"/>
    <lineage>
        <taxon>Bacteria</taxon>
        <taxon>Bacillati</taxon>
        <taxon>Candidatus Sysuimicrobiota</taxon>
        <taxon>Candidatus Sysuimicrobiia</taxon>
        <taxon>Candidatus Sysuimicrobiales</taxon>
        <taxon>Candidatus Segetimicrobiaceae</taxon>
        <taxon>Candidatus Segetimicrobium</taxon>
    </lineage>
</organism>
<dbReference type="GO" id="GO:0042301">
    <property type="term" value="F:phosphate ion binding"/>
    <property type="evidence" value="ECO:0007669"/>
    <property type="project" value="InterPro"/>
</dbReference>
<feature type="domain" description="PBP" evidence="5">
    <location>
        <begin position="31"/>
        <end position="315"/>
    </location>
</feature>
<comment type="caution">
    <text evidence="6">The sequence shown here is derived from an EMBL/GenBank/DDBJ whole genome shotgun (WGS) entry which is preliminary data.</text>
</comment>
<keyword evidence="3 4" id="KW-0592">Phosphate transport</keyword>
<dbReference type="InterPro" id="IPR005673">
    <property type="entry name" value="ABC_phos-bd_PstS"/>
</dbReference>
<dbReference type="Pfam" id="PF12849">
    <property type="entry name" value="PBP_like_2"/>
    <property type="match status" value="1"/>
</dbReference>
<evidence type="ECO:0000313" key="6">
    <source>
        <dbReference type="EMBL" id="TMJ10676.1"/>
    </source>
</evidence>
<dbReference type="GO" id="GO:0043190">
    <property type="term" value="C:ATP-binding cassette (ABC) transporter complex"/>
    <property type="evidence" value="ECO:0007669"/>
    <property type="project" value="InterPro"/>
</dbReference>
<sequence length="360" mass="38189">MRRARGWRPLVGGLVVAAIALGGGTVGAGAAGPVVLNGAGATFPYPLYSRWFAEYNRLHPDVRINYQSIGSGGGIAQVQRGTVDFGASDASLSDDQLKAMGRTVLLIPTVAGAEAMSYNLPGIGTGLRLTPENVVDIYMGQITKWNDRRIAANNPGTALPDMPITVVHRSDGSGTTFIFTTFLSEVSQAWRDKVGRSTSVEWPAGIGGKGNEGVSGLVKQTPGAIGYVELAYVVQNHLTYAVLRNRDGQWVAPSLASTTAAAAGGAQRIVKTNDVRVSIAYAPGQNTYPIAGFTYLLVPQDQTDEAKGKALAEFLWWAIHDGEKDAPQLLYAPVPAPIVAIDERIIKTVVYQGKALLAER</sequence>
<dbReference type="InterPro" id="IPR050962">
    <property type="entry name" value="Phosphate-bind_PstS"/>
</dbReference>
<keyword evidence="2 4" id="KW-0813">Transport</keyword>
<evidence type="ECO:0000256" key="3">
    <source>
        <dbReference type="ARBA" id="ARBA00022592"/>
    </source>
</evidence>
<accession>A0A537LRQ8</accession>
<reference evidence="6 7" key="1">
    <citation type="journal article" date="2019" name="Nat. Microbiol.">
        <title>Mediterranean grassland soil C-N compound turnover is dependent on rainfall and depth, and is mediated by genomically divergent microorganisms.</title>
        <authorList>
            <person name="Diamond S."/>
            <person name="Andeer P.F."/>
            <person name="Li Z."/>
            <person name="Crits-Christoph A."/>
            <person name="Burstein D."/>
            <person name="Anantharaman K."/>
            <person name="Lane K.R."/>
            <person name="Thomas B.C."/>
            <person name="Pan C."/>
            <person name="Northen T.R."/>
            <person name="Banfield J.F."/>
        </authorList>
    </citation>
    <scope>NUCLEOTIDE SEQUENCE [LARGE SCALE GENOMIC DNA]</scope>
    <source>
        <strain evidence="6">NP_5</strain>
    </source>
</reference>
<evidence type="ECO:0000256" key="2">
    <source>
        <dbReference type="ARBA" id="ARBA00022448"/>
    </source>
</evidence>
<dbReference type="Gene3D" id="3.40.190.10">
    <property type="entry name" value="Periplasmic binding protein-like II"/>
    <property type="match status" value="2"/>
</dbReference>
<proteinExistence type="inferred from homology"/>
<evidence type="ECO:0000256" key="1">
    <source>
        <dbReference type="ARBA" id="ARBA00008725"/>
    </source>
</evidence>
<dbReference type="GO" id="GO:0035435">
    <property type="term" value="P:phosphate ion transmembrane transport"/>
    <property type="evidence" value="ECO:0007669"/>
    <property type="project" value="InterPro"/>
</dbReference>
<dbReference type="CDD" id="cd13565">
    <property type="entry name" value="PBP2_PstS"/>
    <property type="match status" value="1"/>
</dbReference>
<dbReference type="EMBL" id="VBAM01000287">
    <property type="protein sequence ID" value="TMJ10676.1"/>
    <property type="molecule type" value="Genomic_DNA"/>
</dbReference>
<dbReference type="Proteomes" id="UP000320393">
    <property type="component" value="Unassembled WGS sequence"/>
</dbReference>
<gene>
    <name evidence="6" type="primary">pstS</name>
    <name evidence="6" type="ORF">E6H02_07790</name>
</gene>
<dbReference type="NCBIfam" id="TIGR00975">
    <property type="entry name" value="3a0107s03"/>
    <property type="match status" value="1"/>
</dbReference>
<dbReference type="SUPFAM" id="SSF53850">
    <property type="entry name" value="Periplasmic binding protein-like II"/>
    <property type="match status" value="1"/>
</dbReference>
<comment type="similarity">
    <text evidence="1 4">Belongs to the PstS family.</text>
</comment>
<dbReference type="PANTHER" id="PTHR42996">
    <property type="entry name" value="PHOSPHATE-BINDING PROTEIN PSTS"/>
    <property type="match status" value="1"/>
</dbReference>
<dbReference type="PIRSF" id="PIRSF002756">
    <property type="entry name" value="PstS"/>
    <property type="match status" value="1"/>
</dbReference>
<dbReference type="AlphaFoldDB" id="A0A537LRQ8"/>
<name>A0A537LRQ8_9BACT</name>
<dbReference type="InterPro" id="IPR024370">
    <property type="entry name" value="PBP_domain"/>
</dbReference>
<protein>
    <recommendedName>
        <fullName evidence="4">Phosphate-binding protein</fullName>
    </recommendedName>
</protein>